<dbReference type="Gene3D" id="3.90.320.10">
    <property type="match status" value="1"/>
</dbReference>
<geneLocation type="plasmid" evidence="3">
    <name>pri-1</name>
</geneLocation>
<feature type="domain" description="Putative exodeoxyribonuclease 8 PDDEXK-like" evidence="1">
    <location>
        <begin position="48"/>
        <end position="280"/>
    </location>
</feature>
<dbReference type="AlphaFoldDB" id="A0A192A857"/>
<proteinExistence type="predicted"/>
<protein>
    <recommendedName>
        <fullName evidence="1">Putative exodeoxyribonuclease 8 PDDEXK-like domain-containing protein</fullName>
    </recommendedName>
</protein>
<dbReference type="InterPro" id="IPR011604">
    <property type="entry name" value="PDDEXK-like_dom_sf"/>
</dbReference>
<dbReference type="OrthoDB" id="8900758at2"/>
<dbReference type="EMBL" id="CP016024">
    <property type="protein sequence ID" value="ANJ76569.1"/>
    <property type="molecule type" value="Genomic_DNA"/>
</dbReference>
<accession>A0A192A857</accession>
<dbReference type="Proteomes" id="UP000078572">
    <property type="component" value="Plasmid pRI-1"/>
</dbReference>
<evidence type="ECO:0000313" key="3">
    <source>
        <dbReference type="Proteomes" id="UP000078572"/>
    </source>
</evidence>
<dbReference type="Pfam" id="PF12684">
    <property type="entry name" value="DUF3799"/>
    <property type="match status" value="1"/>
</dbReference>
<dbReference type="GeneID" id="61529785"/>
<keyword evidence="3" id="KW-1185">Reference proteome</keyword>
<gene>
    <name evidence="2" type="ORF">A9Y76_27505</name>
</gene>
<reference evidence="3" key="1">
    <citation type="submission" date="2016-06" db="EMBL/GenBank/DDBJ databases">
        <authorList>
            <person name="Xu Y."/>
            <person name="Nagy A."/>
            <person name="Yan X."/>
            <person name="Kim S.W."/>
            <person name="Haley B."/>
            <person name="Liu N.T."/>
            <person name="Nou X."/>
        </authorList>
    </citation>
    <scope>NUCLEOTIDE SEQUENCE [LARGE SCALE GENOMIC DNA]</scope>
    <source>
        <strain evidence="3">ATCC 49129</strain>
        <plasmid evidence="3">pri-1</plasmid>
    </source>
</reference>
<organism evidence="2 3">
    <name type="scientific">Ralstonia insidiosa</name>
    <dbReference type="NCBI Taxonomy" id="190721"/>
    <lineage>
        <taxon>Bacteria</taxon>
        <taxon>Pseudomonadati</taxon>
        <taxon>Pseudomonadota</taxon>
        <taxon>Betaproteobacteria</taxon>
        <taxon>Burkholderiales</taxon>
        <taxon>Burkholderiaceae</taxon>
        <taxon>Ralstonia</taxon>
    </lineage>
</organism>
<sequence>MNAFPNMMQRANLPAWRGKKKAVFGVDRDSYSMAVTDEEYHSDRDYVSSTQLKSILKTPKHFLAAVQGAGKDKQVLEFGRLAHMAVFEPWRFEDVVLPYDGEFDRRLRSCKTFIADHPNHTVIGQDKFDALLSMRKAVREHYFRGRTLGEWFDEGESEKAIYFVERVTNVKCRVKVDNLHPEFIFDLKSTVDVRPAAFNGSVHAYHYDLSAFMYQTGVQYFTGEERPFVFIAVEKEAPYSVMTYTAGDSLLDNGAQKFEDGLNRLNHARAHDSWPGYAGDYVLEVDRWHEYQSNHDILASA</sequence>
<keyword evidence="2" id="KW-0614">Plasmid</keyword>
<evidence type="ECO:0000259" key="1">
    <source>
        <dbReference type="Pfam" id="PF12684"/>
    </source>
</evidence>
<evidence type="ECO:0000313" key="2">
    <source>
        <dbReference type="EMBL" id="ANJ76569.1"/>
    </source>
</evidence>
<name>A0A192A857_9RALS</name>
<dbReference type="RefSeq" id="WP_024979392.1">
    <property type="nucleotide sequence ID" value="NZ_CP016024.1"/>
</dbReference>
<dbReference type="InterPro" id="IPR024432">
    <property type="entry name" value="Put_RecE_PDDEXK-like_dom"/>
</dbReference>